<dbReference type="EMBL" id="JBHUOS010000014">
    <property type="protein sequence ID" value="MFD2917282.1"/>
    <property type="molecule type" value="Genomic_DNA"/>
</dbReference>
<accession>A0ABW5ZZT6</accession>
<organism evidence="1 2">
    <name type="scientific">Psychroserpens luteus</name>
    <dbReference type="NCBI Taxonomy" id="1434066"/>
    <lineage>
        <taxon>Bacteria</taxon>
        <taxon>Pseudomonadati</taxon>
        <taxon>Bacteroidota</taxon>
        <taxon>Flavobacteriia</taxon>
        <taxon>Flavobacteriales</taxon>
        <taxon>Flavobacteriaceae</taxon>
        <taxon>Psychroserpens</taxon>
    </lineage>
</organism>
<protein>
    <recommendedName>
        <fullName evidence="3">Tetratricopeptide repeat-containing protein</fullName>
    </recommendedName>
</protein>
<dbReference type="RefSeq" id="WP_194509021.1">
    <property type="nucleotide sequence ID" value="NZ_JADILU010000006.1"/>
</dbReference>
<dbReference type="Proteomes" id="UP001597548">
    <property type="component" value="Unassembled WGS sequence"/>
</dbReference>
<evidence type="ECO:0008006" key="3">
    <source>
        <dbReference type="Google" id="ProtNLM"/>
    </source>
</evidence>
<sequence>MNKSNFTHILQNPQHITDAQTNELHDLSIQYPYFQSARALYLKGLKNTGSYKYNQELKITAAYTTDRSILFDFITSEIFNQNEISQIIKQNSEHLKDLTVNDLDDISVNKSVTIDDALKQHIKNTKGVLDPNLFEQKINTEDVAHFLSLQNTTPELVITDIDSKILEETPEDILQIGKPLEFGKAETHSFTEWLKITSFKPIQRDENEIDANISEEKIVKNKDNLQAKKSVSVNKNFDLIDKFLENNPKIVPTKELKKVNTDTSDKVAHDGLMTETLARIYLEQNNYAKAIQSYKILSLKYPEKSGFFADQIKAVKELQENNTQK</sequence>
<name>A0ABW5ZZT6_9FLAO</name>
<keyword evidence="2" id="KW-1185">Reference proteome</keyword>
<evidence type="ECO:0000313" key="1">
    <source>
        <dbReference type="EMBL" id="MFD2917282.1"/>
    </source>
</evidence>
<comment type="caution">
    <text evidence="1">The sequence shown here is derived from an EMBL/GenBank/DDBJ whole genome shotgun (WGS) entry which is preliminary data.</text>
</comment>
<reference evidence="2" key="1">
    <citation type="journal article" date="2019" name="Int. J. Syst. Evol. Microbiol.">
        <title>The Global Catalogue of Microorganisms (GCM) 10K type strain sequencing project: providing services to taxonomists for standard genome sequencing and annotation.</title>
        <authorList>
            <consortium name="The Broad Institute Genomics Platform"/>
            <consortium name="The Broad Institute Genome Sequencing Center for Infectious Disease"/>
            <person name="Wu L."/>
            <person name="Ma J."/>
        </authorList>
    </citation>
    <scope>NUCLEOTIDE SEQUENCE [LARGE SCALE GENOMIC DNA]</scope>
    <source>
        <strain evidence="2">KCTC 32514</strain>
    </source>
</reference>
<gene>
    <name evidence="1" type="ORF">ACFS29_16635</name>
</gene>
<evidence type="ECO:0000313" key="2">
    <source>
        <dbReference type="Proteomes" id="UP001597548"/>
    </source>
</evidence>
<proteinExistence type="predicted"/>